<evidence type="ECO:0000313" key="8">
    <source>
        <dbReference type="Proteomes" id="UP000297245"/>
    </source>
</evidence>
<dbReference type="Pfam" id="PF15901">
    <property type="entry name" value="Sortilin_C"/>
    <property type="match status" value="1"/>
</dbReference>
<keyword evidence="2" id="KW-0677">Repeat</keyword>
<organism evidence="7 8">
    <name type="scientific">Dendrothele bispora (strain CBS 962.96)</name>
    <dbReference type="NCBI Taxonomy" id="1314807"/>
    <lineage>
        <taxon>Eukaryota</taxon>
        <taxon>Fungi</taxon>
        <taxon>Dikarya</taxon>
        <taxon>Basidiomycota</taxon>
        <taxon>Agaricomycotina</taxon>
        <taxon>Agaricomycetes</taxon>
        <taxon>Agaricomycetidae</taxon>
        <taxon>Agaricales</taxon>
        <taxon>Agaricales incertae sedis</taxon>
        <taxon>Dendrothele</taxon>
    </lineage>
</organism>
<dbReference type="InterPro" id="IPR031777">
    <property type="entry name" value="Sortilin_C"/>
</dbReference>
<keyword evidence="3 5" id="KW-0472">Membrane</keyword>
<feature type="domain" description="VPS10" evidence="6">
    <location>
        <begin position="24"/>
        <end position="668"/>
    </location>
</feature>
<dbReference type="GO" id="GO:0005794">
    <property type="term" value="C:Golgi apparatus"/>
    <property type="evidence" value="ECO:0007669"/>
    <property type="project" value="TreeGrafter"/>
</dbReference>
<sequence length="712" mass="81413">MLQLYQRHEFPEGVDQYEYFPNSQSILVRLYDGSVWQSQNEGYDWMHLEPHEHFTKLRRHPHDDERAYLLTNDAHFYATTDAGHSWIRVATPGPPSRFPAEVLELQVHPDYLLWMGDVNCERGSQEQCHGAAWYSVDNGKRWSFVEHYVRSCMWSPLSSHFTDLTEIFCESYSIKEGYQGTKSPANRLELVSGKSLYTEKEVMFDNGFILSGKFSVYLAIIEAVWSQYFSKLETPYQLSYDGEKFPSVKFPPTTVPYYNFRRMDHHSHHRDTLTIYAPTLRSTMEWGSLLKSDFTGTLFVTSLDYVNGDVYTGLVDFERISGMEGIALANVVANPREAASTGSKVVQSKITHNDGGTWEYLTPPRQDSLGMPYQCNDTNCHLHLRGSTMHRAKGKAFSKTSVVGSIVGVGNVGENLAQDYTTSSTFISRDAGFSWEEIHKKSHFWEFGDSGSILVMVNDKEATNHVIFSKNEGLTWAEYQFADKEMFVKDIITEPTGKSRRFIVLGDFMSPLHVPTVAVHIDFSSLTTRQCDLEVSNDDSDFEWWSPSESCLLGQQKIYHRRIREADCVVGSQTIWRPKYKEWSCPCTKADFECEFNHARDENGDCVLISGTKSLKTIPEGECDAQLGPDFDNVWYERTAYRKIPASFCYRGESLDRGPERLCPNRRVKLVWKIVILVMFVSLFVYPYWSLVSLGRAFSTIVAGESGSMRGD</sequence>
<dbReference type="GO" id="GO:0006896">
    <property type="term" value="P:Golgi to vacuole transport"/>
    <property type="evidence" value="ECO:0007669"/>
    <property type="project" value="TreeGrafter"/>
</dbReference>
<evidence type="ECO:0000256" key="5">
    <source>
        <dbReference type="SAM" id="Phobius"/>
    </source>
</evidence>
<dbReference type="GO" id="GO:0006623">
    <property type="term" value="P:protein targeting to vacuole"/>
    <property type="evidence" value="ECO:0007669"/>
    <property type="project" value="TreeGrafter"/>
</dbReference>
<evidence type="ECO:0000313" key="7">
    <source>
        <dbReference type="EMBL" id="THU81960.1"/>
    </source>
</evidence>
<dbReference type="Proteomes" id="UP000297245">
    <property type="component" value="Unassembled WGS sequence"/>
</dbReference>
<keyword evidence="8" id="KW-1185">Reference proteome</keyword>
<dbReference type="GO" id="GO:0016787">
    <property type="term" value="F:hydrolase activity"/>
    <property type="evidence" value="ECO:0007669"/>
    <property type="project" value="UniProtKB-KW"/>
</dbReference>
<evidence type="ECO:0000256" key="4">
    <source>
        <dbReference type="ARBA" id="ARBA00023180"/>
    </source>
</evidence>
<reference evidence="7 8" key="1">
    <citation type="journal article" date="2019" name="Nat. Ecol. Evol.">
        <title>Megaphylogeny resolves global patterns of mushroom evolution.</title>
        <authorList>
            <person name="Varga T."/>
            <person name="Krizsan K."/>
            <person name="Foldi C."/>
            <person name="Dima B."/>
            <person name="Sanchez-Garcia M."/>
            <person name="Sanchez-Ramirez S."/>
            <person name="Szollosi G.J."/>
            <person name="Szarkandi J.G."/>
            <person name="Papp V."/>
            <person name="Albert L."/>
            <person name="Andreopoulos W."/>
            <person name="Angelini C."/>
            <person name="Antonin V."/>
            <person name="Barry K.W."/>
            <person name="Bougher N.L."/>
            <person name="Buchanan P."/>
            <person name="Buyck B."/>
            <person name="Bense V."/>
            <person name="Catcheside P."/>
            <person name="Chovatia M."/>
            <person name="Cooper J."/>
            <person name="Damon W."/>
            <person name="Desjardin D."/>
            <person name="Finy P."/>
            <person name="Geml J."/>
            <person name="Haridas S."/>
            <person name="Hughes K."/>
            <person name="Justo A."/>
            <person name="Karasinski D."/>
            <person name="Kautmanova I."/>
            <person name="Kiss B."/>
            <person name="Kocsube S."/>
            <person name="Kotiranta H."/>
            <person name="LaButti K.M."/>
            <person name="Lechner B.E."/>
            <person name="Liimatainen K."/>
            <person name="Lipzen A."/>
            <person name="Lukacs Z."/>
            <person name="Mihaltcheva S."/>
            <person name="Morgado L.N."/>
            <person name="Niskanen T."/>
            <person name="Noordeloos M.E."/>
            <person name="Ohm R.A."/>
            <person name="Ortiz-Santana B."/>
            <person name="Ovrebo C."/>
            <person name="Racz N."/>
            <person name="Riley R."/>
            <person name="Savchenko A."/>
            <person name="Shiryaev A."/>
            <person name="Soop K."/>
            <person name="Spirin V."/>
            <person name="Szebenyi C."/>
            <person name="Tomsovsky M."/>
            <person name="Tulloss R.E."/>
            <person name="Uehling J."/>
            <person name="Grigoriev I.V."/>
            <person name="Vagvolgyi C."/>
            <person name="Papp T."/>
            <person name="Martin F.M."/>
            <person name="Miettinen O."/>
            <person name="Hibbett D.S."/>
            <person name="Nagy L.G."/>
        </authorList>
    </citation>
    <scope>NUCLEOTIDE SEQUENCE [LARGE SCALE GENOMIC DNA]</scope>
    <source>
        <strain evidence="7 8">CBS 962.96</strain>
    </source>
</reference>
<keyword evidence="7" id="KW-0378">Hydrolase</keyword>
<dbReference type="Gene3D" id="2.130.10.10">
    <property type="entry name" value="YVTN repeat-like/Quinoprotein amine dehydrogenase"/>
    <property type="match status" value="1"/>
</dbReference>
<dbReference type="EMBL" id="ML179767">
    <property type="protein sequence ID" value="THU81960.1"/>
    <property type="molecule type" value="Genomic_DNA"/>
</dbReference>
<keyword evidence="4" id="KW-0325">Glycoprotein</keyword>
<dbReference type="PANTHER" id="PTHR12106:SF27">
    <property type="entry name" value="SORTILIN-RELATED RECEPTOR"/>
    <property type="match status" value="1"/>
</dbReference>
<dbReference type="GO" id="GO:0016020">
    <property type="term" value="C:membrane"/>
    <property type="evidence" value="ECO:0007669"/>
    <property type="project" value="UniProtKB-SubCell"/>
</dbReference>
<dbReference type="SMART" id="SM00602">
    <property type="entry name" value="VPS10"/>
    <property type="match status" value="1"/>
</dbReference>
<dbReference type="Gene3D" id="2.10.70.80">
    <property type="match status" value="1"/>
</dbReference>
<keyword evidence="5" id="KW-1133">Transmembrane helix</keyword>
<evidence type="ECO:0000256" key="2">
    <source>
        <dbReference type="ARBA" id="ARBA00022737"/>
    </source>
</evidence>
<evidence type="ECO:0000256" key="1">
    <source>
        <dbReference type="ARBA" id="ARBA00004370"/>
    </source>
</evidence>
<dbReference type="InterPro" id="IPR015943">
    <property type="entry name" value="WD40/YVTN_repeat-like_dom_sf"/>
</dbReference>
<evidence type="ECO:0000259" key="6">
    <source>
        <dbReference type="SMART" id="SM00602"/>
    </source>
</evidence>
<dbReference type="InterPro" id="IPR006581">
    <property type="entry name" value="VPS10"/>
</dbReference>
<dbReference type="InterPro" id="IPR031778">
    <property type="entry name" value="Sortilin_N"/>
</dbReference>
<comment type="subcellular location">
    <subcellularLocation>
        <location evidence="1">Membrane</location>
    </subcellularLocation>
</comment>
<dbReference type="Pfam" id="PF15902">
    <property type="entry name" value="Sortilin-Vps10"/>
    <property type="match status" value="1"/>
</dbReference>
<dbReference type="AlphaFoldDB" id="A0A4S8L0X7"/>
<dbReference type="Gene3D" id="3.30.60.270">
    <property type="match status" value="1"/>
</dbReference>
<feature type="transmembrane region" description="Helical" evidence="5">
    <location>
        <begin position="670"/>
        <end position="689"/>
    </location>
</feature>
<name>A0A4S8L0X7_DENBC</name>
<evidence type="ECO:0000256" key="3">
    <source>
        <dbReference type="ARBA" id="ARBA00023136"/>
    </source>
</evidence>
<dbReference type="PANTHER" id="PTHR12106">
    <property type="entry name" value="SORTILIN RELATED"/>
    <property type="match status" value="1"/>
</dbReference>
<dbReference type="GO" id="GO:0006895">
    <property type="term" value="P:Golgi to endosome transport"/>
    <property type="evidence" value="ECO:0007669"/>
    <property type="project" value="TreeGrafter"/>
</dbReference>
<dbReference type="SUPFAM" id="SSF110296">
    <property type="entry name" value="Oligoxyloglucan reducing end-specific cellobiohydrolase"/>
    <property type="match status" value="1"/>
</dbReference>
<dbReference type="InterPro" id="IPR050310">
    <property type="entry name" value="VPS10-sortilin"/>
</dbReference>
<accession>A0A4S8L0X7</accession>
<dbReference type="GO" id="GO:0005829">
    <property type="term" value="C:cytosol"/>
    <property type="evidence" value="ECO:0007669"/>
    <property type="project" value="GOC"/>
</dbReference>
<gene>
    <name evidence="7" type="ORF">K435DRAFT_972151</name>
</gene>
<dbReference type="OrthoDB" id="443634at2759"/>
<proteinExistence type="predicted"/>
<keyword evidence="5" id="KW-0812">Transmembrane</keyword>
<protein>
    <submittedName>
        <fullName evidence="7">Oligoxyloglucan reducing end-specific cellobiohydrolase</fullName>
    </submittedName>
</protein>